<evidence type="ECO:0000313" key="1">
    <source>
        <dbReference type="EMBL" id="CAF3274110.1"/>
    </source>
</evidence>
<dbReference type="AlphaFoldDB" id="A0A817S1X7"/>
<proteinExistence type="predicted"/>
<gene>
    <name evidence="1" type="ORF">TIS948_LOCUS16500</name>
</gene>
<sequence>MSPNNRLNHKCRRTIDSTINIVEGLAQQQLNIVEGLAQQQLSIKFEIKSYTLFYLTSSNNWLKNQVGRTIHPTVNIS</sequence>
<comment type="caution">
    <text evidence="1">The sequence shown here is derived from an EMBL/GenBank/DDBJ whole genome shotgun (WGS) entry which is preliminary data.</text>
</comment>
<evidence type="ECO:0000313" key="2">
    <source>
        <dbReference type="Proteomes" id="UP000663825"/>
    </source>
</evidence>
<protein>
    <submittedName>
        <fullName evidence="1">Uncharacterized protein</fullName>
    </submittedName>
</protein>
<dbReference type="EMBL" id="CAJNXB010002745">
    <property type="protein sequence ID" value="CAF3274110.1"/>
    <property type="molecule type" value="Genomic_DNA"/>
</dbReference>
<dbReference type="Proteomes" id="UP000663825">
    <property type="component" value="Unassembled WGS sequence"/>
</dbReference>
<reference evidence="1" key="1">
    <citation type="submission" date="2021-02" db="EMBL/GenBank/DDBJ databases">
        <authorList>
            <person name="Nowell W R."/>
        </authorList>
    </citation>
    <scope>NUCLEOTIDE SEQUENCE</scope>
</reference>
<name>A0A817S1X7_9BILA</name>
<accession>A0A817S1X7</accession>
<organism evidence="1 2">
    <name type="scientific">Rotaria socialis</name>
    <dbReference type="NCBI Taxonomy" id="392032"/>
    <lineage>
        <taxon>Eukaryota</taxon>
        <taxon>Metazoa</taxon>
        <taxon>Spiralia</taxon>
        <taxon>Gnathifera</taxon>
        <taxon>Rotifera</taxon>
        <taxon>Eurotatoria</taxon>
        <taxon>Bdelloidea</taxon>
        <taxon>Philodinida</taxon>
        <taxon>Philodinidae</taxon>
        <taxon>Rotaria</taxon>
    </lineage>
</organism>